<organism evidence="2 3">
    <name type="scientific">Entotheonella factor</name>
    <dbReference type="NCBI Taxonomy" id="1429438"/>
    <lineage>
        <taxon>Bacteria</taxon>
        <taxon>Pseudomonadati</taxon>
        <taxon>Nitrospinota/Tectimicrobiota group</taxon>
        <taxon>Candidatus Tectimicrobiota</taxon>
        <taxon>Candidatus Entotheonellia</taxon>
        <taxon>Candidatus Entotheonellales</taxon>
        <taxon>Candidatus Entotheonellaceae</taxon>
        <taxon>Candidatus Entotheonella</taxon>
    </lineage>
</organism>
<evidence type="ECO:0000313" key="2">
    <source>
        <dbReference type="EMBL" id="ETW97145.1"/>
    </source>
</evidence>
<dbReference type="Pfam" id="PF24696">
    <property type="entry name" value="UGSC"/>
    <property type="match status" value="1"/>
</dbReference>
<dbReference type="Proteomes" id="UP000019141">
    <property type="component" value="Unassembled WGS sequence"/>
</dbReference>
<dbReference type="AlphaFoldDB" id="W4LHE4"/>
<proteinExistence type="predicted"/>
<protein>
    <recommendedName>
        <fullName evidence="1">UGSC-like domain-containing protein</fullName>
    </recommendedName>
</protein>
<accession>W4LHE4</accession>
<dbReference type="InterPro" id="IPR057767">
    <property type="entry name" value="UGSC-like_dom"/>
</dbReference>
<comment type="caution">
    <text evidence="2">The sequence shown here is derived from an EMBL/GenBank/DDBJ whole genome shotgun (WGS) entry which is preliminary data.</text>
</comment>
<dbReference type="HOGENOM" id="CLU_192891_0_0_7"/>
<evidence type="ECO:0000259" key="1">
    <source>
        <dbReference type="Pfam" id="PF24696"/>
    </source>
</evidence>
<dbReference type="EMBL" id="AZHW01000699">
    <property type="protein sequence ID" value="ETW97145.1"/>
    <property type="molecule type" value="Genomic_DNA"/>
</dbReference>
<reference evidence="2 3" key="1">
    <citation type="journal article" date="2014" name="Nature">
        <title>An environmental bacterial taxon with a large and distinct metabolic repertoire.</title>
        <authorList>
            <person name="Wilson M.C."/>
            <person name="Mori T."/>
            <person name="Ruckert C."/>
            <person name="Uria A.R."/>
            <person name="Helf M.J."/>
            <person name="Takada K."/>
            <person name="Gernert C."/>
            <person name="Steffens U.A."/>
            <person name="Heycke N."/>
            <person name="Schmitt S."/>
            <person name="Rinke C."/>
            <person name="Helfrich E.J."/>
            <person name="Brachmann A.O."/>
            <person name="Gurgui C."/>
            <person name="Wakimoto T."/>
            <person name="Kracht M."/>
            <person name="Crusemann M."/>
            <person name="Hentschel U."/>
            <person name="Abe I."/>
            <person name="Matsunaga S."/>
            <person name="Kalinowski J."/>
            <person name="Takeyama H."/>
            <person name="Piel J."/>
        </authorList>
    </citation>
    <scope>NUCLEOTIDE SEQUENCE [LARGE SCALE GENOMIC DNA]</scope>
    <source>
        <strain evidence="3">TSY1</strain>
    </source>
</reference>
<sequence length="75" mass="8194">MLDGIVFEKHGIPAASIITDVFDSTGRAMAVAWGLPNYKYLAMPHPIANLTEEELNSRAREMAPQIVDLLLQGQG</sequence>
<gene>
    <name evidence="2" type="ORF">ETSY1_23815</name>
</gene>
<feature type="domain" description="UGSC-like" evidence="1">
    <location>
        <begin position="2"/>
        <end position="71"/>
    </location>
</feature>
<name>W4LHE4_ENTF1</name>
<keyword evidence="3" id="KW-1185">Reference proteome</keyword>
<evidence type="ECO:0000313" key="3">
    <source>
        <dbReference type="Proteomes" id="UP000019141"/>
    </source>
</evidence>